<keyword evidence="3" id="KW-1185">Reference proteome</keyword>
<keyword evidence="1" id="KW-0812">Transmembrane</keyword>
<sequence>MSHAAAALGVAVLCASGCVWYVPAIVDVRAGADRPGSRRLAATACLTGWGTAALLVPLLLAAAPWALTAAVAAAGAALTGAQAVRGRIRHNLEQREEARRWSALRHVPHAATRTGPSRTAAAWTLAGIALIPGLATALLLVR</sequence>
<dbReference type="Proteomes" id="UP000812013">
    <property type="component" value="Unassembled WGS sequence"/>
</dbReference>
<dbReference type="EMBL" id="WTFF01000005">
    <property type="protein sequence ID" value="MBW5480621.1"/>
    <property type="molecule type" value="Genomic_DNA"/>
</dbReference>
<comment type="caution">
    <text evidence="2">The sequence shown here is derived from an EMBL/GenBank/DDBJ whole genome shotgun (WGS) entry which is preliminary data.</text>
</comment>
<evidence type="ECO:0000256" key="1">
    <source>
        <dbReference type="SAM" id="Phobius"/>
    </source>
</evidence>
<feature type="transmembrane region" description="Helical" evidence="1">
    <location>
        <begin position="120"/>
        <end position="141"/>
    </location>
</feature>
<accession>A0ABS6Z1C9</accession>
<keyword evidence="1" id="KW-1133">Transmembrane helix</keyword>
<reference evidence="2 3" key="1">
    <citation type="submission" date="2019-12" db="EMBL/GenBank/DDBJ databases">
        <title>Genome sequence of Streptomyces bambusae.</title>
        <authorList>
            <person name="Bansal K."/>
            <person name="Choksket S."/>
            <person name="Korpole S."/>
            <person name="Patil P.B."/>
        </authorList>
    </citation>
    <scope>NUCLEOTIDE SEQUENCE [LARGE SCALE GENOMIC DNA]</scope>
    <source>
        <strain evidence="2 3">SK60</strain>
    </source>
</reference>
<evidence type="ECO:0000313" key="2">
    <source>
        <dbReference type="EMBL" id="MBW5480621.1"/>
    </source>
</evidence>
<protein>
    <submittedName>
        <fullName evidence="2">Uncharacterized protein</fullName>
    </submittedName>
</protein>
<organism evidence="2 3">
    <name type="scientific">Streptomyces bambusae</name>
    <dbReference type="NCBI Taxonomy" id="1550616"/>
    <lineage>
        <taxon>Bacteria</taxon>
        <taxon>Bacillati</taxon>
        <taxon>Actinomycetota</taxon>
        <taxon>Actinomycetes</taxon>
        <taxon>Kitasatosporales</taxon>
        <taxon>Streptomycetaceae</taxon>
        <taxon>Streptomyces</taxon>
    </lineage>
</organism>
<gene>
    <name evidence="2" type="ORF">GPJ59_01555</name>
</gene>
<evidence type="ECO:0000313" key="3">
    <source>
        <dbReference type="Proteomes" id="UP000812013"/>
    </source>
</evidence>
<dbReference type="RefSeq" id="WP_219664439.1">
    <property type="nucleotide sequence ID" value="NZ_WTFF01000005.1"/>
</dbReference>
<keyword evidence="1" id="KW-0472">Membrane</keyword>
<proteinExistence type="predicted"/>
<feature type="transmembrane region" description="Helical" evidence="1">
    <location>
        <begin position="40"/>
        <end position="60"/>
    </location>
</feature>
<name>A0ABS6Z1C9_9ACTN</name>